<sequence>MVILFGKWDDSMHYVQELLPPTNSRLRPNQRCLENGEFDMANSEKSRLEQRQRQVYSNYLIWIPHNLVKNFYCNM</sequence>
<comment type="caution">
    <text evidence="1">The sequence shown here is derived from an EMBL/GenBank/DDBJ whole genome shotgun (WGS) entry which is preliminary data.</text>
</comment>
<protein>
    <submittedName>
        <fullName evidence="1">Oxysterol-binding protein-related protein 1C</fullName>
    </submittedName>
</protein>
<dbReference type="GO" id="GO:0016020">
    <property type="term" value="C:membrane"/>
    <property type="evidence" value="ECO:0007669"/>
    <property type="project" value="TreeGrafter"/>
</dbReference>
<dbReference type="InterPro" id="IPR000648">
    <property type="entry name" value="Oxysterol-bd"/>
</dbReference>
<dbReference type="InterPro" id="IPR037239">
    <property type="entry name" value="OSBP_sf"/>
</dbReference>
<dbReference type="Proteomes" id="UP001418222">
    <property type="component" value="Unassembled WGS sequence"/>
</dbReference>
<dbReference type="EMBL" id="JBBWWQ010000008">
    <property type="protein sequence ID" value="KAK8941196.1"/>
    <property type="molecule type" value="Genomic_DNA"/>
</dbReference>
<gene>
    <name evidence="1" type="primary">ORP1C</name>
    <name evidence="1" type="ORF">KSP39_PZI010598</name>
</gene>
<keyword evidence="2" id="KW-1185">Reference proteome</keyword>
<dbReference type="Pfam" id="PF01237">
    <property type="entry name" value="Oxysterol_BP"/>
    <property type="match status" value="1"/>
</dbReference>
<dbReference type="GO" id="GO:0032934">
    <property type="term" value="F:sterol binding"/>
    <property type="evidence" value="ECO:0007669"/>
    <property type="project" value="TreeGrafter"/>
</dbReference>
<organism evidence="1 2">
    <name type="scientific">Platanthera zijinensis</name>
    <dbReference type="NCBI Taxonomy" id="2320716"/>
    <lineage>
        <taxon>Eukaryota</taxon>
        <taxon>Viridiplantae</taxon>
        <taxon>Streptophyta</taxon>
        <taxon>Embryophyta</taxon>
        <taxon>Tracheophyta</taxon>
        <taxon>Spermatophyta</taxon>
        <taxon>Magnoliopsida</taxon>
        <taxon>Liliopsida</taxon>
        <taxon>Asparagales</taxon>
        <taxon>Orchidaceae</taxon>
        <taxon>Orchidoideae</taxon>
        <taxon>Orchideae</taxon>
        <taxon>Orchidinae</taxon>
        <taxon>Platanthera</taxon>
    </lineage>
</organism>
<dbReference type="PANTHER" id="PTHR10972">
    <property type="entry name" value="OXYSTEROL-BINDING PROTEIN-RELATED"/>
    <property type="match status" value="1"/>
</dbReference>
<dbReference type="AlphaFoldDB" id="A0AAP0BJF2"/>
<accession>A0AAP0BJF2</accession>
<evidence type="ECO:0000313" key="1">
    <source>
        <dbReference type="EMBL" id="KAK8941196.1"/>
    </source>
</evidence>
<dbReference type="PANTHER" id="PTHR10972:SF96">
    <property type="entry name" value="OXYSTEROL-BINDING PROTEIN-RELATED PROTEIN 1A-RELATED"/>
    <property type="match status" value="1"/>
</dbReference>
<proteinExistence type="predicted"/>
<reference evidence="1 2" key="1">
    <citation type="journal article" date="2022" name="Nat. Plants">
        <title>Genomes of leafy and leafless Platanthera orchids illuminate the evolution of mycoheterotrophy.</title>
        <authorList>
            <person name="Li M.H."/>
            <person name="Liu K.W."/>
            <person name="Li Z."/>
            <person name="Lu H.C."/>
            <person name="Ye Q.L."/>
            <person name="Zhang D."/>
            <person name="Wang J.Y."/>
            <person name="Li Y.F."/>
            <person name="Zhong Z.M."/>
            <person name="Liu X."/>
            <person name="Yu X."/>
            <person name="Liu D.K."/>
            <person name="Tu X.D."/>
            <person name="Liu B."/>
            <person name="Hao Y."/>
            <person name="Liao X.Y."/>
            <person name="Jiang Y.T."/>
            <person name="Sun W.H."/>
            <person name="Chen J."/>
            <person name="Chen Y.Q."/>
            <person name="Ai Y."/>
            <person name="Zhai J.W."/>
            <person name="Wu S.S."/>
            <person name="Zhou Z."/>
            <person name="Hsiao Y.Y."/>
            <person name="Wu W.L."/>
            <person name="Chen Y.Y."/>
            <person name="Lin Y.F."/>
            <person name="Hsu J.L."/>
            <person name="Li C.Y."/>
            <person name="Wang Z.W."/>
            <person name="Zhao X."/>
            <person name="Zhong W.Y."/>
            <person name="Ma X.K."/>
            <person name="Ma L."/>
            <person name="Huang J."/>
            <person name="Chen G.Z."/>
            <person name="Huang M.Z."/>
            <person name="Huang L."/>
            <person name="Peng D.H."/>
            <person name="Luo Y.B."/>
            <person name="Zou S.Q."/>
            <person name="Chen S.P."/>
            <person name="Lan S."/>
            <person name="Tsai W.C."/>
            <person name="Van de Peer Y."/>
            <person name="Liu Z.J."/>
        </authorList>
    </citation>
    <scope>NUCLEOTIDE SEQUENCE [LARGE SCALE GENOMIC DNA]</scope>
    <source>
        <strain evidence="1">Lor287</strain>
    </source>
</reference>
<dbReference type="GO" id="GO:0005829">
    <property type="term" value="C:cytosol"/>
    <property type="evidence" value="ECO:0007669"/>
    <property type="project" value="TreeGrafter"/>
</dbReference>
<evidence type="ECO:0000313" key="2">
    <source>
        <dbReference type="Proteomes" id="UP001418222"/>
    </source>
</evidence>
<name>A0AAP0BJF2_9ASPA</name>
<dbReference type="SUPFAM" id="SSF144000">
    <property type="entry name" value="Oxysterol-binding protein-like"/>
    <property type="match status" value="1"/>
</dbReference>